<dbReference type="Proteomes" id="UP000076722">
    <property type="component" value="Unassembled WGS sequence"/>
</dbReference>
<evidence type="ECO:0000313" key="1">
    <source>
        <dbReference type="EMBL" id="KZS92060.1"/>
    </source>
</evidence>
<name>A0A164T414_9AGAM</name>
<proteinExistence type="predicted"/>
<accession>A0A164T414</accession>
<reference evidence="1 2" key="1">
    <citation type="journal article" date="2016" name="Mol. Biol. Evol.">
        <title>Comparative Genomics of Early-Diverging Mushroom-Forming Fungi Provides Insights into the Origins of Lignocellulose Decay Capabilities.</title>
        <authorList>
            <person name="Nagy L.G."/>
            <person name="Riley R."/>
            <person name="Tritt A."/>
            <person name="Adam C."/>
            <person name="Daum C."/>
            <person name="Floudas D."/>
            <person name="Sun H."/>
            <person name="Yadav J.S."/>
            <person name="Pangilinan J."/>
            <person name="Larsson K.H."/>
            <person name="Matsuura K."/>
            <person name="Barry K."/>
            <person name="Labutti K."/>
            <person name="Kuo R."/>
            <person name="Ohm R.A."/>
            <person name="Bhattacharya S.S."/>
            <person name="Shirouzu T."/>
            <person name="Yoshinaga Y."/>
            <person name="Martin F.M."/>
            <person name="Grigoriev I.V."/>
            <person name="Hibbett D.S."/>
        </authorList>
    </citation>
    <scope>NUCLEOTIDE SEQUENCE [LARGE SCALE GENOMIC DNA]</scope>
    <source>
        <strain evidence="1 2">HHB9708</strain>
    </source>
</reference>
<evidence type="ECO:0000313" key="2">
    <source>
        <dbReference type="Proteomes" id="UP000076722"/>
    </source>
</evidence>
<dbReference type="AlphaFoldDB" id="A0A164T414"/>
<sequence>MPLIVEGNELEHIHTAPALLANIPPVAPSDGDLPILAFLASLMTFRPSDYYIVPPHLDLSQTLTIFMANDPDQRSWRRCSDTLMHYLHRGAFDALSDQDSVRPFLNICTSSPWWMYRWDQDQQTSTLTRERAIELKKKLPALNAAADPVTESHSVDDSLVPPIPEAQAPTQTLGLRTWDAFTRRLEDIRRWKWRGRTVATASDVEMALRDRRNT</sequence>
<dbReference type="EMBL" id="KV419412">
    <property type="protein sequence ID" value="KZS92060.1"/>
    <property type="molecule type" value="Genomic_DNA"/>
</dbReference>
<gene>
    <name evidence="1" type="ORF">SISNIDRAFT_486992</name>
</gene>
<organism evidence="1 2">
    <name type="scientific">Sistotremastrum niveocremeum HHB9708</name>
    <dbReference type="NCBI Taxonomy" id="1314777"/>
    <lineage>
        <taxon>Eukaryota</taxon>
        <taxon>Fungi</taxon>
        <taxon>Dikarya</taxon>
        <taxon>Basidiomycota</taxon>
        <taxon>Agaricomycotina</taxon>
        <taxon>Agaricomycetes</taxon>
        <taxon>Sistotremastrales</taxon>
        <taxon>Sistotremastraceae</taxon>
        <taxon>Sertulicium</taxon>
        <taxon>Sertulicium niveocremeum</taxon>
    </lineage>
</organism>
<keyword evidence="2" id="KW-1185">Reference proteome</keyword>
<protein>
    <submittedName>
        <fullName evidence="1">Uncharacterized protein</fullName>
    </submittedName>
</protein>